<dbReference type="Gene3D" id="2.30.30.1210">
    <property type="entry name" value="Domain of unknown function DUF1541"/>
    <property type="match status" value="1"/>
</dbReference>
<dbReference type="Proteomes" id="UP000070810">
    <property type="component" value="Unassembled WGS sequence"/>
</dbReference>
<dbReference type="OrthoDB" id="1701949at2"/>
<reference evidence="3 4" key="1">
    <citation type="journal article" date="2016" name="Front. Microbiol.">
        <title>Genomic Resource of Rice Seed Associated Bacteria.</title>
        <authorList>
            <person name="Midha S."/>
            <person name="Bansal K."/>
            <person name="Sharma S."/>
            <person name="Kumar N."/>
            <person name="Patil P.P."/>
            <person name="Chaudhry V."/>
            <person name="Patil P.B."/>
        </authorList>
    </citation>
    <scope>NUCLEOTIDE SEQUENCE [LARGE SCALE GENOMIC DNA]</scope>
    <source>
        <strain evidence="3 4">NS354</strain>
    </source>
</reference>
<dbReference type="AlphaFoldDB" id="A0A147EPA3"/>
<feature type="compositionally biased region" description="Basic and acidic residues" evidence="1">
    <location>
        <begin position="38"/>
        <end position="48"/>
    </location>
</feature>
<evidence type="ECO:0000256" key="1">
    <source>
        <dbReference type="SAM" id="MobiDB-lite"/>
    </source>
</evidence>
<gene>
    <name evidence="3" type="ORF">NS354_05405</name>
</gene>
<feature type="domain" description="DUF1541" evidence="2">
    <location>
        <begin position="159"/>
        <end position="208"/>
    </location>
</feature>
<dbReference type="Pfam" id="PF07563">
    <property type="entry name" value="DUF1541"/>
    <property type="match status" value="2"/>
</dbReference>
<organism evidence="3 4">
    <name type="scientific">Leucobacter chromiiresistens</name>
    <dbReference type="NCBI Taxonomy" id="1079994"/>
    <lineage>
        <taxon>Bacteria</taxon>
        <taxon>Bacillati</taxon>
        <taxon>Actinomycetota</taxon>
        <taxon>Actinomycetes</taxon>
        <taxon>Micrococcales</taxon>
        <taxon>Microbacteriaceae</taxon>
        <taxon>Leucobacter</taxon>
    </lineage>
</organism>
<evidence type="ECO:0000313" key="4">
    <source>
        <dbReference type="Proteomes" id="UP000070810"/>
    </source>
</evidence>
<name>A0A147EPA3_9MICO</name>
<sequence length="215" mass="22182">MRAPARLALSAAGLLVAFGGAYGLAGVIVPDSAVEPWRAESRHDGHEDDGTEGDAMNGDEQNAHGADGAGAHDHPADGGAPPEGIRPAADPRYVVGAAVRLTADHMPGMDGAEATVSGAFETTTYSVTYPLTTGGDPVIDHRWVVHEELDDPGPAPLAPGAEAVLLAEHMPGMRGATATVVSATRETVYTVDLTTDGMTMTNHKWVVESEMRPAG</sequence>
<feature type="domain" description="DUF1541" evidence="2">
    <location>
        <begin position="95"/>
        <end position="146"/>
    </location>
</feature>
<evidence type="ECO:0000259" key="2">
    <source>
        <dbReference type="Pfam" id="PF07563"/>
    </source>
</evidence>
<proteinExistence type="predicted"/>
<dbReference type="PATRIC" id="fig|1079994.3.peg.1170"/>
<evidence type="ECO:0000313" key="3">
    <source>
        <dbReference type="EMBL" id="KTR86267.1"/>
    </source>
</evidence>
<dbReference type="InterPro" id="IPR011438">
    <property type="entry name" value="DUF1541"/>
</dbReference>
<dbReference type="RefSeq" id="WP_058593567.1">
    <property type="nucleotide sequence ID" value="NZ_LDRK01000025.1"/>
</dbReference>
<dbReference type="EMBL" id="LDRK01000025">
    <property type="protein sequence ID" value="KTR86267.1"/>
    <property type="molecule type" value="Genomic_DNA"/>
</dbReference>
<feature type="region of interest" description="Disordered" evidence="1">
    <location>
        <begin position="38"/>
        <end position="88"/>
    </location>
</feature>
<keyword evidence="4" id="KW-1185">Reference proteome</keyword>
<protein>
    <recommendedName>
        <fullName evidence="2">DUF1541 domain-containing protein</fullName>
    </recommendedName>
</protein>
<accession>A0A147EPA3</accession>
<comment type="caution">
    <text evidence="3">The sequence shown here is derived from an EMBL/GenBank/DDBJ whole genome shotgun (WGS) entry which is preliminary data.</text>
</comment>